<evidence type="ECO:0008006" key="10">
    <source>
        <dbReference type="Google" id="ProtNLM"/>
    </source>
</evidence>
<name>A0A6F8ZJI8_9FIRM</name>
<evidence type="ECO:0000313" key="9">
    <source>
        <dbReference type="Proteomes" id="UP000503399"/>
    </source>
</evidence>
<keyword evidence="3" id="KW-0285">Flavoprotein</keyword>
<comment type="cofactor">
    <cofactor evidence="1">
        <name>FAD</name>
        <dbReference type="ChEBI" id="CHEBI:57692"/>
    </cofactor>
</comment>
<proteinExistence type="inferred from homology"/>
<comment type="similarity">
    <text evidence="2">Belongs to the class-I pyridine nucleotide-disulfide oxidoreductase family.</text>
</comment>
<dbReference type="PANTHER" id="PTHR22912">
    <property type="entry name" value="DISULFIDE OXIDOREDUCTASE"/>
    <property type="match status" value="1"/>
</dbReference>
<dbReference type="Pfam" id="PF07992">
    <property type="entry name" value="Pyr_redox_2"/>
    <property type="match status" value="1"/>
</dbReference>
<feature type="domain" description="Pyridine nucleotide-disulphide oxidoreductase dimerisation" evidence="6">
    <location>
        <begin position="80"/>
        <end position="176"/>
    </location>
</feature>
<evidence type="ECO:0000259" key="7">
    <source>
        <dbReference type="Pfam" id="PF07992"/>
    </source>
</evidence>
<dbReference type="Proteomes" id="UP000503399">
    <property type="component" value="Chromosome"/>
</dbReference>
<evidence type="ECO:0000256" key="1">
    <source>
        <dbReference type="ARBA" id="ARBA00001974"/>
    </source>
</evidence>
<dbReference type="InterPro" id="IPR036188">
    <property type="entry name" value="FAD/NAD-bd_sf"/>
</dbReference>
<protein>
    <recommendedName>
        <fullName evidence="10">Dihydrolipoyl dehydrogenase</fullName>
    </recommendedName>
</protein>
<dbReference type="GO" id="GO:0050660">
    <property type="term" value="F:flavin adenine dinucleotide binding"/>
    <property type="evidence" value="ECO:0007669"/>
    <property type="project" value="TreeGrafter"/>
</dbReference>
<evidence type="ECO:0000256" key="4">
    <source>
        <dbReference type="ARBA" id="ARBA00022827"/>
    </source>
</evidence>
<evidence type="ECO:0000256" key="2">
    <source>
        <dbReference type="ARBA" id="ARBA00007532"/>
    </source>
</evidence>
<sequence>MLVAVGRRPNTAGLAWERAGIRLGPRAEVPVDAASRTAVPHIYAPGDVNGGIMLAHAATRQSQLAARHLLGLPVEPLPVVPHVIFSDPEIAAVGADSRDLADHPGWRVTRWPYAQDARARIVGDLQGFAQMGWDPADHRPYGLQVIGRNAGELIHGATQVITRGGTMDDIAASIHPPQP</sequence>
<evidence type="ECO:0000313" key="8">
    <source>
        <dbReference type="EMBL" id="CAB1129824.1"/>
    </source>
</evidence>
<evidence type="ECO:0000256" key="5">
    <source>
        <dbReference type="ARBA" id="ARBA00023027"/>
    </source>
</evidence>
<dbReference type="AlphaFoldDB" id="A0A6F8ZJI8"/>
<dbReference type="InterPro" id="IPR050151">
    <property type="entry name" value="Class-I_Pyr_Nuc-Dis_Oxidored"/>
</dbReference>
<evidence type="ECO:0000256" key="3">
    <source>
        <dbReference type="ARBA" id="ARBA00022630"/>
    </source>
</evidence>
<dbReference type="GO" id="GO:0004148">
    <property type="term" value="F:dihydrolipoyl dehydrogenase (NADH) activity"/>
    <property type="evidence" value="ECO:0007669"/>
    <property type="project" value="TreeGrafter"/>
</dbReference>
<feature type="domain" description="FAD/NAD(P)-binding" evidence="7">
    <location>
        <begin position="1"/>
        <end position="61"/>
    </location>
</feature>
<dbReference type="SUPFAM" id="SSF51905">
    <property type="entry name" value="FAD/NAD(P)-binding domain"/>
    <property type="match status" value="1"/>
</dbReference>
<dbReference type="Gene3D" id="3.50.50.60">
    <property type="entry name" value="FAD/NAD(P)-binding domain"/>
    <property type="match status" value="1"/>
</dbReference>
<organism evidence="8 9">
    <name type="scientific">Candidatus Hydrogenisulfobacillus filiaventi</name>
    <dbReference type="NCBI Taxonomy" id="2707344"/>
    <lineage>
        <taxon>Bacteria</taxon>
        <taxon>Bacillati</taxon>
        <taxon>Bacillota</taxon>
        <taxon>Clostridia</taxon>
        <taxon>Eubacteriales</taxon>
        <taxon>Clostridiales Family XVII. Incertae Sedis</taxon>
        <taxon>Candidatus Hydrogenisulfobacillus</taxon>
    </lineage>
</organism>
<keyword evidence="5" id="KW-0520">NAD</keyword>
<dbReference type="Pfam" id="PF02852">
    <property type="entry name" value="Pyr_redox_dim"/>
    <property type="match status" value="1"/>
</dbReference>
<keyword evidence="4" id="KW-0274">FAD</keyword>
<evidence type="ECO:0000259" key="6">
    <source>
        <dbReference type="Pfam" id="PF02852"/>
    </source>
</evidence>
<dbReference type="Gene3D" id="3.30.390.30">
    <property type="match status" value="1"/>
</dbReference>
<dbReference type="InterPro" id="IPR004099">
    <property type="entry name" value="Pyr_nucl-diS_OxRdtase_dimer"/>
</dbReference>
<keyword evidence="9" id="KW-1185">Reference proteome</keyword>
<accession>A0A6F8ZJI8</accession>
<dbReference type="InterPro" id="IPR016156">
    <property type="entry name" value="FAD/NAD-linked_Rdtase_dimer_sf"/>
</dbReference>
<dbReference type="KEGG" id="hfv:R50_2327"/>
<dbReference type="InterPro" id="IPR023753">
    <property type="entry name" value="FAD/NAD-binding_dom"/>
</dbReference>
<dbReference type="EMBL" id="LR778114">
    <property type="protein sequence ID" value="CAB1129824.1"/>
    <property type="molecule type" value="Genomic_DNA"/>
</dbReference>
<dbReference type="PANTHER" id="PTHR22912:SF151">
    <property type="entry name" value="DIHYDROLIPOYL DEHYDROGENASE, MITOCHONDRIAL"/>
    <property type="match status" value="1"/>
</dbReference>
<gene>
    <name evidence="8" type="ORF">R50_2327</name>
</gene>
<reference evidence="8 9" key="1">
    <citation type="submission" date="2020-02" db="EMBL/GenBank/DDBJ databases">
        <authorList>
            <person name="Hogendoorn C."/>
        </authorList>
    </citation>
    <scope>NUCLEOTIDE SEQUENCE [LARGE SCALE GENOMIC DNA]</scope>
    <source>
        <strain evidence="8">R501</strain>
    </source>
</reference>
<dbReference type="SUPFAM" id="SSF55424">
    <property type="entry name" value="FAD/NAD-linked reductases, dimerisation (C-terminal) domain"/>
    <property type="match status" value="1"/>
</dbReference>
<dbReference type="GO" id="GO:0006103">
    <property type="term" value="P:2-oxoglutarate metabolic process"/>
    <property type="evidence" value="ECO:0007669"/>
    <property type="project" value="TreeGrafter"/>
</dbReference>